<reference evidence="1 2" key="1">
    <citation type="submission" date="2017-11" db="EMBL/GenBank/DDBJ databases">
        <title>Genome-resolved metagenomics identifies genetic mobility, metabolic interactions, and unexpected diversity in perchlorate-reducing communities.</title>
        <authorList>
            <person name="Barnum T.P."/>
            <person name="Figueroa I.A."/>
            <person name="Carlstrom C.I."/>
            <person name="Lucas L.N."/>
            <person name="Engelbrektson A.L."/>
            <person name="Coates J.D."/>
        </authorList>
    </citation>
    <scope>NUCLEOTIDE SEQUENCE [LARGE SCALE GENOMIC DNA]</scope>
    <source>
        <strain evidence="1">BM301</strain>
    </source>
</reference>
<dbReference type="Pfam" id="PF01663">
    <property type="entry name" value="Phosphodiest"/>
    <property type="match status" value="1"/>
</dbReference>
<name>A0A2N6CTY9_9GAMM</name>
<dbReference type="Gene3D" id="3.40.720.10">
    <property type="entry name" value="Alkaline Phosphatase, subunit A"/>
    <property type="match status" value="1"/>
</dbReference>
<organism evidence="1 2">
    <name type="scientific">Sedimenticola selenatireducens</name>
    <dbReference type="NCBI Taxonomy" id="191960"/>
    <lineage>
        <taxon>Bacteria</taxon>
        <taxon>Pseudomonadati</taxon>
        <taxon>Pseudomonadota</taxon>
        <taxon>Gammaproteobacteria</taxon>
        <taxon>Chromatiales</taxon>
        <taxon>Sedimenticolaceae</taxon>
        <taxon>Sedimenticola</taxon>
    </lineage>
</organism>
<protein>
    <submittedName>
        <fullName evidence="1">Phosphodiesterase</fullName>
    </submittedName>
</protein>
<dbReference type="RefSeq" id="WP_273440236.1">
    <property type="nucleotide sequence ID" value="NZ_PKUN01000023.1"/>
</dbReference>
<dbReference type="SUPFAM" id="SSF53649">
    <property type="entry name" value="Alkaline phosphatase-like"/>
    <property type="match status" value="1"/>
</dbReference>
<evidence type="ECO:0000313" key="1">
    <source>
        <dbReference type="EMBL" id="PLX60636.1"/>
    </source>
</evidence>
<gene>
    <name evidence="1" type="ORF">C0630_14395</name>
</gene>
<dbReference type="Proteomes" id="UP000235015">
    <property type="component" value="Unassembled WGS sequence"/>
</dbReference>
<accession>A0A2N6CTY9</accession>
<dbReference type="STRING" id="1111735.GCA_000428045_02137"/>
<evidence type="ECO:0000313" key="2">
    <source>
        <dbReference type="Proteomes" id="UP000235015"/>
    </source>
</evidence>
<dbReference type="InterPro" id="IPR017850">
    <property type="entry name" value="Alkaline_phosphatase_core_sf"/>
</dbReference>
<dbReference type="PANTHER" id="PTHR10151">
    <property type="entry name" value="ECTONUCLEOTIDE PYROPHOSPHATASE/PHOSPHODIESTERASE"/>
    <property type="match status" value="1"/>
</dbReference>
<dbReference type="PANTHER" id="PTHR10151:SF120">
    <property type="entry name" value="BIS(5'-ADENOSYL)-TRIPHOSPHATASE"/>
    <property type="match status" value="1"/>
</dbReference>
<dbReference type="GO" id="GO:0016787">
    <property type="term" value="F:hydrolase activity"/>
    <property type="evidence" value="ECO:0007669"/>
    <property type="project" value="UniProtKB-ARBA"/>
</dbReference>
<dbReference type="EMBL" id="PKUN01000023">
    <property type="protein sequence ID" value="PLX60636.1"/>
    <property type="molecule type" value="Genomic_DNA"/>
</dbReference>
<dbReference type="AlphaFoldDB" id="A0A2N6CTY9"/>
<proteinExistence type="predicted"/>
<dbReference type="InterPro" id="IPR002591">
    <property type="entry name" value="Phosphodiest/P_Trfase"/>
</dbReference>
<sequence length="389" mass="42800">MIFPDYRGGSIANLLSSIALAMGGWETGYLPLGQLDADRLGRVRNLVLLVVDGLGYRHLKERAPESVLFSHCIDSLTSVCPSTTATAIPTFLSGLPPQQHGLTGWFTYFAEVGSIVTVLPYTTRLGRMPIDDRLLNPRQLSGVAPIYDRLAVQSHLVVPDWIAGTTFNRAFTGQGRLRPYRGGLQGMFKGIGGAVDAGKGRNFIYAYWPEFDSLSHEYGVASTEVAAHLAALDQAFAELVARLRGTDTQLLVTADHGFVDTTPDRTLRLSAHPELAETLMMPLCGEPRLSFCYVHPDRAGQFERYVTDRLGEAVTLCRSEQLLREGRFGLGVAHPRLRDRSGHYALIMKENYIMTSELPGEKPLSHIGVHGGLSPHEMYVPLISLDCYT</sequence>
<comment type="caution">
    <text evidence="1">The sequence shown here is derived from an EMBL/GenBank/DDBJ whole genome shotgun (WGS) entry which is preliminary data.</text>
</comment>